<dbReference type="OrthoDB" id="9814088at2"/>
<dbReference type="GO" id="GO:0016787">
    <property type="term" value="F:hydrolase activity"/>
    <property type="evidence" value="ECO:0007669"/>
    <property type="project" value="UniProtKB-KW"/>
</dbReference>
<dbReference type="SMART" id="SM00490">
    <property type="entry name" value="HELICc"/>
    <property type="match status" value="1"/>
</dbReference>
<proteinExistence type="predicted"/>
<dbReference type="CDD" id="cd18793">
    <property type="entry name" value="SF2_C_SNF"/>
    <property type="match status" value="1"/>
</dbReference>
<keyword evidence="9" id="KW-1185">Reference proteome</keyword>
<protein>
    <submittedName>
        <fullName evidence="8">DNA/RNA helicase, superfamily II, SNF2 family</fullName>
    </submittedName>
</protein>
<dbReference type="PANTHER" id="PTHR45766:SF6">
    <property type="entry name" value="SWI_SNF-RELATED MATRIX-ASSOCIATED ACTIN-DEPENDENT REGULATOR OF CHROMATIN SUBFAMILY A-LIKE PROTEIN 1"/>
    <property type="match status" value="1"/>
</dbReference>
<reference evidence="9" key="1">
    <citation type="submission" date="2011-06" db="EMBL/GenBank/DDBJ databases">
        <authorList>
            <consortium name="US DOE Joint Genome Institute (JGI-PGF)"/>
            <person name="Lucas S."/>
            <person name="Han J."/>
            <person name="Lapidus A."/>
            <person name="Cheng J.-F."/>
            <person name="Goodwin L."/>
            <person name="Pitluck S."/>
            <person name="Peters L."/>
            <person name="Land M.L."/>
            <person name="Hauser L."/>
            <person name="Vogl K."/>
            <person name="Liu Z."/>
            <person name="Overmann J."/>
            <person name="Frigaard N.-U."/>
            <person name="Bryant D.A."/>
            <person name="Woyke T.J."/>
        </authorList>
    </citation>
    <scope>NUCLEOTIDE SEQUENCE [LARGE SCALE GENOMIC DNA]</scope>
    <source>
        <strain evidence="9">970</strain>
    </source>
</reference>
<dbReference type="STRING" id="631362.Thi970DRAFT_00456"/>
<dbReference type="Proteomes" id="UP000002964">
    <property type="component" value="Unassembled WGS sequence"/>
</dbReference>
<dbReference type="PANTHER" id="PTHR45766">
    <property type="entry name" value="DNA ANNEALING HELICASE AND ENDONUCLEASE ZRANB3 FAMILY MEMBER"/>
    <property type="match status" value="1"/>
</dbReference>
<dbReference type="PROSITE" id="PS51194">
    <property type="entry name" value="HELICASE_CTER"/>
    <property type="match status" value="1"/>
</dbReference>
<feature type="domain" description="Helicase C-terminal" evidence="7">
    <location>
        <begin position="462"/>
        <end position="631"/>
    </location>
</feature>
<dbReference type="InterPro" id="IPR000330">
    <property type="entry name" value="SNF2_N"/>
</dbReference>
<dbReference type="EMBL" id="JH603168">
    <property type="protein sequence ID" value="EIC22821.1"/>
    <property type="molecule type" value="Genomic_DNA"/>
</dbReference>
<dbReference type="InterPro" id="IPR027417">
    <property type="entry name" value="P-loop_NTPase"/>
</dbReference>
<keyword evidence="2" id="KW-0378">Hydrolase</keyword>
<dbReference type="InterPro" id="IPR049730">
    <property type="entry name" value="SNF2/RAD54-like_C"/>
</dbReference>
<dbReference type="InterPro" id="IPR001650">
    <property type="entry name" value="Helicase_C-like"/>
</dbReference>
<sequence length="899" mass="100874">MDAAVALNTDDVVVHEDLGRGTVIVDRGATAVVRFDERLEECEKSSLRPGPQIDKDIRQGHWSPAIDAITYFQAAAILSVNDQWGVFSRSQIALLPHQLWVCHQVLRQWPARQLIADDVGLGKTIEAGLILWPLISKKLTQRILILCPAGLVDQWQFRLRTMFDIRLTPYMSAADTPKADYWNGNNQVVASLPTLRQNNNGRHDRLLSAEPWDLLIVDEAHHLNADEHQGATLGYALIRKLMEHGKIQSALFFTGTPHRGKPYNFWALLHLLRPDLFDPDRPDAEQIPHLRDILIRNNKQSVVDMQGRKLFKPIHQYPTTYRYNDAERDFYSNLTSFIASGRAYASTLSKNEGKQVMLVLIAMQKLASSSVAAIRKALKGRLARLTREKERLQTLLAEEQARLAQSSKLVSAEDDADLLDLQQALDELSVEDTAASIQLLANEIPHLRTLVDAADAVADETKVERIMEVMQSDFADRQVLFFTEYKATQSLLMSALIRQYGEGCVTFINGDEHIEGVIDTSGRPQSMSVPRETAAEQFNAGQIRFLVSTEAGGEGIDLQHRCHTLIHVDLPWNPMRLHQRVGRLHRYGQKYPVDVVSVRNEETVEALIWDKLNAKLGHIMQALGSAMDEPEDLLQLVLGMTDKSLFTELFSQANSVPRERLADWFDEKTKTFGGSAALDTVKALVGNVAKFDCQGLKEIPTLDLPDLRAFFEAMLVKNQRRLSWSEDRLSFKTPDVWLTSPAVNRHYKNVVFSRERSVGEADAQVIGVGHAAFNNAIAQALEQEAVLAKIDGLEHPLVIAKVIDRVTLSSGTLRSRIFGVVVPLEDASPEVVTDDDLLRILNQTRFREKTLASPVAIDKSILEQTYNLGVERLRLSLTTLGLPFKHPEHQPLGLLWPAS</sequence>
<evidence type="ECO:0000259" key="7">
    <source>
        <dbReference type="PROSITE" id="PS51194"/>
    </source>
</evidence>
<accession>H8YWJ5</accession>
<evidence type="ECO:0000256" key="2">
    <source>
        <dbReference type="ARBA" id="ARBA00022801"/>
    </source>
</evidence>
<evidence type="ECO:0000256" key="5">
    <source>
        <dbReference type="SAM" id="Coils"/>
    </source>
</evidence>
<dbReference type="CDD" id="cd18011">
    <property type="entry name" value="DEXDc_RapA"/>
    <property type="match status" value="1"/>
</dbReference>
<dbReference type="PROSITE" id="PS51192">
    <property type="entry name" value="HELICASE_ATP_BIND_1"/>
    <property type="match status" value="1"/>
</dbReference>
<evidence type="ECO:0000313" key="8">
    <source>
        <dbReference type="EMBL" id="EIC22821.1"/>
    </source>
</evidence>
<name>H8YWJ5_9GAMM</name>
<evidence type="ECO:0000259" key="6">
    <source>
        <dbReference type="PROSITE" id="PS51192"/>
    </source>
</evidence>
<dbReference type="Gene3D" id="3.40.50.10810">
    <property type="entry name" value="Tandem AAA-ATPase domain"/>
    <property type="match status" value="1"/>
</dbReference>
<dbReference type="SUPFAM" id="SSF52540">
    <property type="entry name" value="P-loop containing nucleoside triphosphate hydrolases"/>
    <property type="match status" value="2"/>
</dbReference>
<evidence type="ECO:0000256" key="1">
    <source>
        <dbReference type="ARBA" id="ARBA00022741"/>
    </source>
</evidence>
<dbReference type="AlphaFoldDB" id="H8YWJ5"/>
<dbReference type="RefSeq" id="WP_009146906.1">
    <property type="nucleotide sequence ID" value="NZ_CP121471.1"/>
</dbReference>
<gene>
    <name evidence="8" type="ORF">Thi970DRAFT_00456</name>
</gene>
<dbReference type="Pfam" id="PF00176">
    <property type="entry name" value="SNF2-rel_dom"/>
    <property type="match status" value="1"/>
</dbReference>
<feature type="domain" description="Helicase ATP-binding" evidence="6">
    <location>
        <begin position="104"/>
        <end position="275"/>
    </location>
</feature>
<dbReference type="Gene3D" id="3.40.50.300">
    <property type="entry name" value="P-loop containing nucleotide triphosphate hydrolases"/>
    <property type="match status" value="1"/>
</dbReference>
<keyword evidence="1" id="KW-0547">Nucleotide-binding</keyword>
<dbReference type="eggNOG" id="COG0553">
    <property type="taxonomic scope" value="Bacteria"/>
</dbReference>
<dbReference type="GO" id="GO:0004386">
    <property type="term" value="F:helicase activity"/>
    <property type="evidence" value="ECO:0007669"/>
    <property type="project" value="UniProtKB-KW"/>
</dbReference>
<keyword evidence="4" id="KW-0067">ATP-binding</keyword>
<evidence type="ECO:0000313" key="9">
    <source>
        <dbReference type="Proteomes" id="UP000002964"/>
    </source>
</evidence>
<reference evidence="8 9" key="2">
    <citation type="submission" date="2011-11" db="EMBL/GenBank/DDBJ databases">
        <authorList>
            <consortium name="US DOE Joint Genome Institute"/>
            <person name="Lucas S."/>
            <person name="Han J."/>
            <person name="Lapidus A."/>
            <person name="Cheng J.-F."/>
            <person name="Goodwin L."/>
            <person name="Pitluck S."/>
            <person name="Peters L."/>
            <person name="Ovchinnikova G."/>
            <person name="Zhang X."/>
            <person name="Detter J.C."/>
            <person name="Han C."/>
            <person name="Tapia R."/>
            <person name="Land M."/>
            <person name="Hauser L."/>
            <person name="Kyrpides N."/>
            <person name="Ivanova N."/>
            <person name="Pagani I."/>
            <person name="Vogl K."/>
            <person name="Liu Z."/>
            <person name="Overmann J."/>
            <person name="Frigaard N.-U."/>
            <person name="Bryant D."/>
            <person name="Woyke T."/>
        </authorList>
    </citation>
    <scope>NUCLEOTIDE SEQUENCE [LARGE SCALE GENOMIC DNA]</scope>
    <source>
        <strain evidence="8 9">970</strain>
    </source>
</reference>
<dbReference type="Pfam" id="PF00271">
    <property type="entry name" value="Helicase_C"/>
    <property type="match status" value="1"/>
</dbReference>
<organism evidence="8 9">
    <name type="scientific">Thiorhodovibrio frisius</name>
    <dbReference type="NCBI Taxonomy" id="631362"/>
    <lineage>
        <taxon>Bacteria</taxon>
        <taxon>Pseudomonadati</taxon>
        <taxon>Pseudomonadota</taxon>
        <taxon>Gammaproteobacteria</taxon>
        <taxon>Chromatiales</taxon>
        <taxon>Chromatiaceae</taxon>
        <taxon>Thiorhodovibrio</taxon>
    </lineage>
</organism>
<dbReference type="HOGENOM" id="CLU_013852_0_0_6"/>
<dbReference type="InterPro" id="IPR014001">
    <property type="entry name" value="Helicase_ATP-bd"/>
</dbReference>
<dbReference type="SMART" id="SM00487">
    <property type="entry name" value="DEXDc"/>
    <property type="match status" value="1"/>
</dbReference>
<feature type="coiled-coil region" evidence="5">
    <location>
        <begin position="375"/>
        <end position="409"/>
    </location>
</feature>
<evidence type="ECO:0000256" key="3">
    <source>
        <dbReference type="ARBA" id="ARBA00022806"/>
    </source>
</evidence>
<dbReference type="GO" id="GO:0005524">
    <property type="term" value="F:ATP binding"/>
    <property type="evidence" value="ECO:0007669"/>
    <property type="project" value="UniProtKB-KW"/>
</dbReference>
<dbReference type="InterPro" id="IPR038718">
    <property type="entry name" value="SNF2-like_sf"/>
</dbReference>
<keyword evidence="5" id="KW-0175">Coiled coil</keyword>
<dbReference type="InterPro" id="IPR057342">
    <property type="entry name" value="DEXDc_RapA"/>
</dbReference>
<evidence type="ECO:0000256" key="4">
    <source>
        <dbReference type="ARBA" id="ARBA00022840"/>
    </source>
</evidence>
<keyword evidence="3 8" id="KW-0347">Helicase</keyword>